<proteinExistence type="predicted"/>
<sequence length="197" mass="21522">MSRHSPSGLPFVCTVALCCPIIKHYSTPSGVCGCVNTPNWLDRAANPCRGVAAALFLSALDRPVEPRSLSLSWERCHAHSGGARSRWMAARMTHSSGWLLRISLGIELPPEVVDRQLPAPPSSANLRLTEAFWGKKGSSRAATTKARAASEQLTEIECSKSQARKYTAVLRWWNSSSEAGPTYNILYNTGYNMALMT</sequence>
<dbReference type="AlphaFoldDB" id="A0A1M6W9A6"/>
<dbReference type="STRING" id="1054996.SAMN05444414_102192"/>
<dbReference type="EMBL" id="FRBN01000002">
    <property type="protein sequence ID" value="SHK90277.1"/>
    <property type="molecule type" value="Genomic_DNA"/>
</dbReference>
<evidence type="ECO:0000313" key="2">
    <source>
        <dbReference type="Proteomes" id="UP000184191"/>
    </source>
</evidence>
<reference evidence="2" key="1">
    <citation type="submission" date="2016-11" db="EMBL/GenBank/DDBJ databases">
        <authorList>
            <person name="Varghese N."/>
            <person name="Submissions S."/>
        </authorList>
    </citation>
    <scope>NUCLEOTIDE SEQUENCE [LARGE SCALE GENOMIC DNA]</scope>
    <source>
        <strain evidence="2">DSM 29327</strain>
    </source>
</reference>
<dbReference type="Proteomes" id="UP000184191">
    <property type="component" value="Unassembled WGS sequence"/>
</dbReference>
<dbReference type="PROSITE" id="PS51257">
    <property type="entry name" value="PROKAR_LIPOPROTEIN"/>
    <property type="match status" value="1"/>
</dbReference>
<evidence type="ECO:0000313" key="1">
    <source>
        <dbReference type="EMBL" id="SHK90277.1"/>
    </source>
</evidence>
<gene>
    <name evidence="1" type="ORF">SAMN05444414_102192</name>
</gene>
<name>A0A1M6W9A6_9RHOB</name>
<accession>A0A1M6W9A6</accession>
<protein>
    <submittedName>
        <fullName evidence="1">Uncharacterized protein</fullName>
    </submittedName>
</protein>
<keyword evidence="2" id="KW-1185">Reference proteome</keyword>
<organism evidence="1 2">
    <name type="scientific">Roseovarius marisflavi</name>
    <dbReference type="NCBI Taxonomy" id="1054996"/>
    <lineage>
        <taxon>Bacteria</taxon>
        <taxon>Pseudomonadati</taxon>
        <taxon>Pseudomonadota</taxon>
        <taxon>Alphaproteobacteria</taxon>
        <taxon>Rhodobacterales</taxon>
        <taxon>Roseobacteraceae</taxon>
        <taxon>Roseovarius</taxon>
    </lineage>
</organism>